<reference evidence="1" key="1">
    <citation type="submission" date="2023-01" db="EMBL/GenBank/DDBJ databases">
        <title>Genome assembly of the deep-sea coral Lophelia pertusa.</title>
        <authorList>
            <person name="Herrera S."/>
            <person name="Cordes E."/>
        </authorList>
    </citation>
    <scope>NUCLEOTIDE SEQUENCE</scope>
    <source>
        <strain evidence="1">USNM1676648</strain>
        <tissue evidence="1">Polyp</tissue>
    </source>
</reference>
<gene>
    <name evidence="1" type="ORF">OS493_003029</name>
</gene>
<dbReference type="Proteomes" id="UP001163046">
    <property type="component" value="Unassembled WGS sequence"/>
</dbReference>
<comment type="caution">
    <text evidence="1">The sequence shown here is derived from an EMBL/GenBank/DDBJ whole genome shotgun (WGS) entry which is preliminary data.</text>
</comment>
<name>A0A9X0CGD0_9CNID</name>
<evidence type="ECO:0000313" key="2">
    <source>
        <dbReference type="Proteomes" id="UP001163046"/>
    </source>
</evidence>
<keyword evidence="2" id="KW-1185">Reference proteome</keyword>
<accession>A0A9X0CGD0</accession>
<proteinExistence type="predicted"/>
<dbReference type="EMBL" id="MU827778">
    <property type="protein sequence ID" value="KAJ7340296.1"/>
    <property type="molecule type" value="Genomic_DNA"/>
</dbReference>
<protein>
    <submittedName>
        <fullName evidence="1">Uncharacterized protein</fullName>
    </submittedName>
</protein>
<organism evidence="1 2">
    <name type="scientific">Desmophyllum pertusum</name>
    <dbReference type="NCBI Taxonomy" id="174260"/>
    <lineage>
        <taxon>Eukaryota</taxon>
        <taxon>Metazoa</taxon>
        <taxon>Cnidaria</taxon>
        <taxon>Anthozoa</taxon>
        <taxon>Hexacorallia</taxon>
        <taxon>Scleractinia</taxon>
        <taxon>Caryophylliina</taxon>
        <taxon>Caryophylliidae</taxon>
        <taxon>Desmophyllum</taxon>
    </lineage>
</organism>
<sequence>MPPIKHSMMEFAMHYFRHGRDALVRGEDGTIRVTVMGTEVGTLGKSAPKVGYIV</sequence>
<dbReference type="AlphaFoldDB" id="A0A9X0CGD0"/>
<evidence type="ECO:0000313" key="1">
    <source>
        <dbReference type="EMBL" id="KAJ7340296.1"/>
    </source>
</evidence>